<evidence type="ECO:0000256" key="2">
    <source>
        <dbReference type="ARBA" id="ARBA00022723"/>
    </source>
</evidence>
<keyword evidence="6" id="KW-0687">Ribonucleoprotein</keyword>
<name>A0A9X9M2I7_GULGU</name>
<dbReference type="EMBL" id="CYRY02037706">
    <property type="protein sequence ID" value="VCX27420.1"/>
    <property type="molecule type" value="Genomic_DNA"/>
</dbReference>
<evidence type="ECO:0000313" key="7">
    <source>
        <dbReference type="EMBL" id="VCX27420.1"/>
    </source>
</evidence>
<dbReference type="InterPro" id="IPR011332">
    <property type="entry name" value="Ribosomal_zn-bd"/>
</dbReference>
<dbReference type="Gene3D" id="2.20.25.30">
    <property type="match status" value="1"/>
</dbReference>
<dbReference type="PANTHER" id="PTHR48188">
    <property type="entry name" value="60S RIBOSOMAL PROTEIN L43"/>
    <property type="match status" value="1"/>
</dbReference>
<dbReference type="PANTHER" id="PTHR48188:SF3">
    <property type="entry name" value="60S RIBOSOMAL PROTEIN L37A-RELATED"/>
    <property type="match status" value="1"/>
</dbReference>
<reference evidence="7 8" key="1">
    <citation type="submission" date="2018-10" db="EMBL/GenBank/DDBJ databases">
        <authorList>
            <person name="Ekblom R."/>
            <person name="Jareborg N."/>
        </authorList>
    </citation>
    <scope>NUCLEOTIDE SEQUENCE [LARGE SCALE GENOMIC DNA]</scope>
    <source>
        <tissue evidence="7">Muscle</tissue>
    </source>
</reference>
<evidence type="ECO:0000256" key="3">
    <source>
        <dbReference type="ARBA" id="ARBA00022771"/>
    </source>
</evidence>
<dbReference type="GO" id="GO:0003735">
    <property type="term" value="F:structural constituent of ribosome"/>
    <property type="evidence" value="ECO:0007669"/>
    <property type="project" value="InterPro"/>
</dbReference>
<dbReference type="Proteomes" id="UP000269945">
    <property type="component" value="Unassembled WGS sequence"/>
</dbReference>
<dbReference type="SUPFAM" id="SSF57829">
    <property type="entry name" value="Zn-binding ribosomal proteins"/>
    <property type="match status" value="1"/>
</dbReference>
<protein>
    <recommendedName>
        <fullName evidence="9">60S ribosomal protein L37a</fullName>
    </recommendedName>
</protein>
<dbReference type="GO" id="GO:0006412">
    <property type="term" value="P:translation"/>
    <property type="evidence" value="ECO:0007669"/>
    <property type="project" value="InterPro"/>
</dbReference>
<dbReference type="InterPro" id="IPR011331">
    <property type="entry name" value="Ribosomal_eL37/eL43"/>
</dbReference>
<dbReference type="Pfam" id="PF01780">
    <property type="entry name" value="Ribosomal_L37ae"/>
    <property type="match status" value="1"/>
</dbReference>
<evidence type="ECO:0008006" key="9">
    <source>
        <dbReference type="Google" id="ProtNLM"/>
    </source>
</evidence>
<keyword evidence="3" id="KW-0863">Zinc-finger</keyword>
<dbReference type="GO" id="GO:0022625">
    <property type="term" value="C:cytosolic large ribosomal subunit"/>
    <property type="evidence" value="ECO:0007669"/>
    <property type="project" value="UniProtKB-ARBA"/>
</dbReference>
<proteinExistence type="inferred from homology"/>
<dbReference type="GO" id="GO:0070180">
    <property type="term" value="F:large ribosomal subunit rRNA binding"/>
    <property type="evidence" value="ECO:0007669"/>
    <property type="project" value="TreeGrafter"/>
</dbReference>
<comment type="similarity">
    <text evidence="1">Belongs to the eukaryotic ribosomal protein eL43 family.</text>
</comment>
<keyword evidence="8" id="KW-1185">Reference proteome</keyword>
<keyword evidence="5" id="KW-0689">Ribosomal protein</keyword>
<sequence length="92" mass="10243">MAICTKKGKVVAKCGICCGASLGKTVKKMEISQHAKYTCSSCGKAKMKRRAVGIWHWGSCMKAWNACPLDPQNHFCHHSIARHPRTEELKDQ</sequence>
<dbReference type="InterPro" id="IPR002674">
    <property type="entry name" value="Ribosomal_eL43"/>
</dbReference>
<evidence type="ECO:0000256" key="4">
    <source>
        <dbReference type="ARBA" id="ARBA00022833"/>
    </source>
</evidence>
<evidence type="ECO:0000256" key="1">
    <source>
        <dbReference type="ARBA" id="ARBA00008672"/>
    </source>
</evidence>
<evidence type="ECO:0000256" key="5">
    <source>
        <dbReference type="ARBA" id="ARBA00022980"/>
    </source>
</evidence>
<evidence type="ECO:0000256" key="6">
    <source>
        <dbReference type="ARBA" id="ARBA00023274"/>
    </source>
</evidence>
<accession>A0A9X9M2I7</accession>
<dbReference type="AlphaFoldDB" id="A0A9X9M2I7"/>
<organism evidence="7 8">
    <name type="scientific">Gulo gulo</name>
    <name type="common">Wolverine</name>
    <name type="synonym">Gluton</name>
    <dbReference type="NCBI Taxonomy" id="48420"/>
    <lineage>
        <taxon>Eukaryota</taxon>
        <taxon>Metazoa</taxon>
        <taxon>Chordata</taxon>
        <taxon>Craniata</taxon>
        <taxon>Vertebrata</taxon>
        <taxon>Euteleostomi</taxon>
        <taxon>Mammalia</taxon>
        <taxon>Eutheria</taxon>
        <taxon>Laurasiatheria</taxon>
        <taxon>Carnivora</taxon>
        <taxon>Caniformia</taxon>
        <taxon>Musteloidea</taxon>
        <taxon>Mustelidae</taxon>
        <taxon>Guloninae</taxon>
        <taxon>Gulo</taxon>
    </lineage>
</organism>
<gene>
    <name evidence="7" type="ORF">BN2614_LOCUS1</name>
</gene>
<keyword evidence="2" id="KW-0479">Metal-binding</keyword>
<keyword evidence="4" id="KW-0862">Zinc</keyword>
<comment type="caution">
    <text evidence="7">The sequence shown here is derived from an EMBL/GenBank/DDBJ whole genome shotgun (WGS) entry which is preliminary data.</text>
</comment>
<evidence type="ECO:0000313" key="8">
    <source>
        <dbReference type="Proteomes" id="UP000269945"/>
    </source>
</evidence>
<dbReference type="GO" id="GO:0008270">
    <property type="term" value="F:zinc ion binding"/>
    <property type="evidence" value="ECO:0007669"/>
    <property type="project" value="UniProtKB-KW"/>
</dbReference>